<dbReference type="InterPro" id="IPR002182">
    <property type="entry name" value="NB-ARC"/>
</dbReference>
<evidence type="ECO:0000313" key="4">
    <source>
        <dbReference type="EMBL" id="NGO41628.1"/>
    </source>
</evidence>
<dbReference type="InterPro" id="IPR047738">
    <property type="entry name" value="SAV_2336-like_N"/>
</dbReference>
<dbReference type="InterPro" id="IPR056681">
    <property type="entry name" value="DUF7779"/>
</dbReference>
<accession>A0ABX0DII9</accession>
<dbReference type="Proteomes" id="UP001518140">
    <property type="component" value="Unassembled WGS sequence"/>
</dbReference>
<proteinExistence type="predicted"/>
<feature type="domain" description="NB-ARC" evidence="2">
    <location>
        <begin position="671"/>
        <end position="824"/>
    </location>
</feature>
<keyword evidence="5" id="KW-1185">Reference proteome</keyword>
<dbReference type="EMBL" id="JAAKZX010000010">
    <property type="protein sequence ID" value="NGO41628.1"/>
    <property type="molecule type" value="Genomic_DNA"/>
</dbReference>
<dbReference type="SUPFAM" id="SSF48452">
    <property type="entry name" value="TPR-like"/>
    <property type="match status" value="3"/>
</dbReference>
<dbReference type="Pfam" id="PF13374">
    <property type="entry name" value="TPR_10"/>
    <property type="match status" value="3"/>
</dbReference>
<protein>
    <submittedName>
        <fullName evidence="4">Tetratricopeptide repeat protein</fullName>
    </submittedName>
</protein>
<evidence type="ECO:0000256" key="1">
    <source>
        <dbReference type="SAM" id="MobiDB-lite"/>
    </source>
</evidence>
<feature type="region of interest" description="Disordered" evidence="1">
    <location>
        <begin position="31"/>
        <end position="161"/>
    </location>
</feature>
<feature type="compositionally biased region" description="Low complexity" evidence="1">
    <location>
        <begin position="43"/>
        <end position="54"/>
    </location>
</feature>
<dbReference type="NCBIfam" id="NF041121">
    <property type="entry name" value="SAV_2336_NTERM"/>
    <property type="match status" value="1"/>
</dbReference>
<feature type="compositionally biased region" description="Low complexity" evidence="1">
    <location>
        <begin position="99"/>
        <end position="110"/>
    </location>
</feature>
<sequence>MTGDPERQPQPGLSYLEFMDAVYLAACQHAAAPYRDWRPTRPRTPTDTSPYRGGPSAGNGAPGAHHQSPSEGRPNEPETDAGSPDGEMEDLTEQRPARTDPTTATAVTAPEDITTWHEGQDDYSPYSGPQWEPSGPAPANGDGWAEASAEGPSATRLPGGGLALGHALRPLRLHRPATEAWELDEEATAERIAAEDLWLPVCGHPDERRLGLVLLIDTAPSMELWSEMVRDLRDLMEHTAAFRTITTVPLDISAAGTALRRRGRGRAASETYGPDDVVLVLTDGFSKAWRNGDAAAFLCATARSSPTAVLSLMPQEVWEFTLPTAVRAQLAAERAAMPNGLLRLLRTSGSGVGLDIPDTMAVPRSSEAVPVPLLELAPGSLARWARLVAASGGTHDAAVLLTGPRGDLGASRHSSGALLGPLPGRARDAVRRFTAKASPAAFALARRLAAAPLNLPVMRLIQRSLPGAEAWNLAEILLFGLVQRTDSRIDSEDAQQVSFDFGEGVREELLGLGTRGETMDVLRQVSAHLGPRLATSVAGGDALLQWRVDAVDPPVTERTRPFVRPLHTALCALSGPYLTRATRLKRLLHEAGEPASPAKMTQRYRSTTVGDSPPVAPPSASHRQESPPSQEASGGSVSTASQSVPSFAHTEPPPRLWGSVPQRNRNFTGREDLLEQLNRRLTEGVTAVLPEALHGMGGVGKSQIAIEHVYRRSRDYRLIWWIPSEQTNLIVQSLIELGEQMGLRAGADRSAVPAVLEALRVGEPYSNWLLVFDNAENPQEVRQFFPNDGPGRVLVTSRNSQWSSLANSLEVDVFAREESVALIKRRSPQIPEDAASRLADSLGDLPLAVEQAAVWLAETGMPVHQYLDLFETKYAELLQVDPPADYDLPVAAAWNVSLDRLREDHPAALQLLQVCAYFAPEPVDWDYFSAVRGVDAPPALRAALDDPIKLARAVREIGRYALARIDHRKSTIQVHRLVQRVLIEQMNGMERGEMRHCAHQILAHADPRNPQRSSEWPRYSALLPHVRASGMVECEDPWARELVLNEARFLLARSDYAAALDAAEEAAGVWRRKLGHEHEHVIAADQVRAEALRWLNRYTDAYELQSELVERCRQVLGERDEATQRALSVLAILLRLRGDFYRARELDQRAYETTLREQGPDDPGTLQAAHNYAVSLRLAGNFEEAHRMDEDTYERRVEVIGDDHLQTLNTLHSVYIDLQELGQFRAALDGQEDLWKRTLRMLGEEHSLTIWVVRELSVTRRKVGDHAGALELSAKVLDLLQRQRGEKSLDTVRAALNHATDLRQSGDLAAAAELGRQTMLHCRELLGEEHPHAYATATNLAVTLRLLGQIDESHALDEGAVHGLSRVLDANHPRTTLARTNLASDLFAMGELQRACDLDRELLAHSVETRGEEHPSTLAIMLNLSYDLKALGKTVESKEVYDRALASFRRVLGPDHQATMDAANGIRANCDIDLLSV</sequence>
<dbReference type="InterPro" id="IPR027417">
    <property type="entry name" value="P-loop_NTPase"/>
</dbReference>
<dbReference type="Pfam" id="PF00931">
    <property type="entry name" value="NB-ARC"/>
    <property type="match status" value="1"/>
</dbReference>
<reference evidence="4 5" key="1">
    <citation type="submission" date="2020-02" db="EMBL/GenBank/DDBJ databases">
        <title>Whole-genome analyses of novel actinobacteria.</title>
        <authorList>
            <person name="Sahin N."/>
            <person name="Tokatli A."/>
        </authorList>
    </citation>
    <scope>NUCLEOTIDE SEQUENCE [LARGE SCALE GENOMIC DNA]</scope>
    <source>
        <strain evidence="4 5">YC419</strain>
    </source>
</reference>
<evidence type="ECO:0000313" key="5">
    <source>
        <dbReference type="Proteomes" id="UP001518140"/>
    </source>
</evidence>
<organism evidence="4 5">
    <name type="scientific">Streptomyces ureilyticus</name>
    <dbReference type="NCBI Taxonomy" id="1775131"/>
    <lineage>
        <taxon>Bacteria</taxon>
        <taxon>Bacillati</taxon>
        <taxon>Actinomycetota</taxon>
        <taxon>Actinomycetes</taxon>
        <taxon>Kitasatosporales</taxon>
        <taxon>Streptomycetaceae</taxon>
        <taxon>Streptomyces</taxon>
    </lineage>
</organism>
<dbReference type="Pfam" id="PF13424">
    <property type="entry name" value="TPR_12"/>
    <property type="match status" value="2"/>
</dbReference>
<gene>
    <name evidence="4" type="ORF">G6048_05345</name>
</gene>
<evidence type="ECO:0000259" key="3">
    <source>
        <dbReference type="Pfam" id="PF25000"/>
    </source>
</evidence>
<dbReference type="PANTHER" id="PTHR46082:SF6">
    <property type="entry name" value="AAA+ ATPASE DOMAIN-CONTAINING PROTEIN-RELATED"/>
    <property type="match status" value="1"/>
</dbReference>
<dbReference type="SUPFAM" id="SSF52540">
    <property type="entry name" value="P-loop containing nucleoside triphosphate hydrolases"/>
    <property type="match status" value="1"/>
</dbReference>
<dbReference type="InterPro" id="IPR011990">
    <property type="entry name" value="TPR-like_helical_dom_sf"/>
</dbReference>
<dbReference type="InterPro" id="IPR053137">
    <property type="entry name" value="NLR-like"/>
</dbReference>
<comment type="caution">
    <text evidence="4">The sequence shown here is derived from an EMBL/GenBank/DDBJ whole genome shotgun (WGS) entry which is preliminary data.</text>
</comment>
<dbReference type="RefSeq" id="WP_165338267.1">
    <property type="nucleotide sequence ID" value="NZ_JAAKZX010000010.1"/>
</dbReference>
<name>A0ABX0DII9_9ACTN</name>
<feature type="compositionally biased region" description="Polar residues" evidence="1">
    <location>
        <begin position="626"/>
        <end position="645"/>
    </location>
</feature>
<feature type="region of interest" description="Disordered" evidence="1">
    <location>
        <begin position="589"/>
        <end position="664"/>
    </location>
</feature>
<feature type="domain" description="DUF7779" evidence="3">
    <location>
        <begin position="903"/>
        <end position="988"/>
    </location>
</feature>
<dbReference type="PANTHER" id="PTHR46082">
    <property type="entry name" value="ATP/GTP-BINDING PROTEIN-RELATED"/>
    <property type="match status" value="1"/>
</dbReference>
<dbReference type="Pfam" id="PF25000">
    <property type="entry name" value="DUF7779"/>
    <property type="match status" value="1"/>
</dbReference>
<dbReference type="Gene3D" id="1.25.40.10">
    <property type="entry name" value="Tetratricopeptide repeat domain"/>
    <property type="match status" value="2"/>
</dbReference>
<evidence type="ECO:0000259" key="2">
    <source>
        <dbReference type="Pfam" id="PF00931"/>
    </source>
</evidence>
<dbReference type="NCBIfam" id="NF040586">
    <property type="entry name" value="FxSxx_TPR"/>
    <property type="match status" value="1"/>
</dbReference>
<dbReference type="Gene3D" id="3.40.50.300">
    <property type="entry name" value="P-loop containing nucleotide triphosphate hydrolases"/>
    <property type="match status" value="1"/>
</dbReference>